<accession>A0A2M8QB97</accession>
<organism evidence="1 2">
    <name type="scientific">Candidatus Thermofonsia Clade 3 bacterium</name>
    <dbReference type="NCBI Taxonomy" id="2364212"/>
    <lineage>
        <taxon>Bacteria</taxon>
        <taxon>Bacillati</taxon>
        <taxon>Chloroflexota</taxon>
        <taxon>Candidatus Thermofontia</taxon>
        <taxon>Candidatus Thermofonsia Clade 3</taxon>
    </lineage>
</organism>
<sequence length="191" mass="20413">MPGHPSRPYAFQTFGEPFDSAQLHNAARVLQTHYLSEGLRTDWIGGATEQRPAQTVVTFAGGPALAQYHIQPCREGWVVALQWRGSPSARELAPTLSAFVQALDANGAKLAQSDGAPLQGLLPFAQLPLDRDIVDRRMLIAPGAAGATLYVGLYDYVTGERLPATDAQGVRLDGDALALALSPPDPNIVCR</sequence>
<evidence type="ECO:0000313" key="2">
    <source>
        <dbReference type="Proteomes" id="UP000230790"/>
    </source>
</evidence>
<dbReference type="Proteomes" id="UP000230790">
    <property type="component" value="Unassembled WGS sequence"/>
</dbReference>
<evidence type="ECO:0000313" key="1">
    <source>
        <dbReference type="EMBL" id="PJF47071.1"/>
    </source>
</evidence>
<gene>
    <name evidence="1" type="ORF">CUN48_10585</name>
</gene>
<comment type="caution">
    <text evidence="1">The sequence shown here is derived from an EMBL/GenBank/DDBJ whole genome shotgun (WGS) entry which is preliminary data.</text>
</comment>
<reference evidence="1 2" key="1">
    <citation type="submission" date="2017-11" db="EMBL/GenBank/DDBJ databases">
        <title>Evolution of Phototrophy in the Chloroflexi Phylum Driven by Horizontal Gene Transfer.</title>
        <authorList>
            <person name="Ward L.M."/>
            <person name="Hemp J."/>
            <person name="Shih P.M."/>
            <person name="Mcglynn S.E."/>
            <person name="Fischer W."/>
        </authorList>
    </citation>
    <scope>NUCLEOTIDE SEQUENCE [LARGE SCALE GENOMIC DNA]</scope>
    <source>
        <strain evidence="1">JP3_7</strain>
    </source>
</reference>
<protein>
    <submittedName>
        <fullName evidence="1">Uncharacterized protein</fullName>
    </submittedName>
</protein>
<proteinExistence type="predicted"/>
<name>A0A2M8QB97_9CHLR</name>
<dbReference type="EMBL" id="PGTN01000070">
    <property type="protein sequence ID" value="PJF47071.1"/>
    <property type="molecule type" value="Genomic_DNA"/>
</dbReference>
<dbReference type="AlphaFoldDB" id="A0A2M8QB97"/>